<dbReference type="PANTHER" id="PTHR31462:SF5">
    <property type="entry name" value="ENDOSOMAL_LYSOSOMAL PROTON CHANNEL TMEM175"/>
    <property type="match status" value="1"/>
</dbReference>
<evidence type="ECO:0000256" key="13">
    <source>
        <dbReference type="SAM" id="Phobius"/>
    </source>
</evidence>
<evidence type="ECO:0000256" key="4">
    <source>
        <dbReference type="ARBA" id="ARBA00022538"/>
    </source>
</evidence>
<feature type="transmembrane region" description="Helical" evidence="13">
    <location>
        <begin position="106"/>
        <end position="124"/>
    </location>
</feature>
<evidence type="ECO:0000256" key="12">
    <source>
        <dbReference type="ARBA" id="ARBA00034430"/>
    </source>
</evidence>
<keyword evidence="5 13" id="KW-0812">Transmembrane</keyword>
<keyword evidence="3" id="KW-0813">Transport</keyword>
<evidence type="ECO:0000256" key="5">
    <source>
        <dbReference type="ARBA" id="ARBA00022692"/>
    </source>
</evidence>
<evidence type="ECO:0000256" key="10">
    <source>
        <dbReference type="ARBA" id="ARBA00023136"/>
    </source>
</evidence>
<comment type="subcellular location">
    <subcellularLocation>
        <location evidence="1">Membrane</location>
        <topology evidence="1">Multi-pass membrane protein</topology>
    </subcellularLocation>
</comment>
<dbReference type="GO" id="GO:0005267">
    <property type="term" value="F:potassium channel activity"/>
    <property type="evidence" value="ECO:0007669"/>
    <property type="project" value="UniProtKB-KW"/>
</dbReference>
<keyword evidence="11" id="KW-0407">Ion channel</keyword>
<keyword evidence="10 13" id="KW-0472">Membrane</keyword>
<keyword evidence="15" id="KW-1185">Reference proteome</keyword>
<dbReference type="AlphaFoldDB" id="A0A7Z0D885"/>
<dbReference type="InterPro" id="IPR010617">
    <property type="entry name" value="TMEM175-like"/>
</dbReference>
<dbReference type="EMBL" id="JACBZS010000001">
    <property type="protein sequence ID" value="NYI70569.1"/>
    <property type="molecule type" value="Genomic_DNA"/>
</dbReference>
<sequence length="224" mass="24083">MTESSTHEPLKPPAHRGGRLAFVDTSHRFGAFTDAAVAIALTLLALPLLEGVVEASAEHLTTLEYLSERRAELIGFVISFLVIGVFWLQHHRIFRADTPMSPARSLVNLAWLLTIAWLPVATALDTGLPGDAAQTLVYIGSMALSSWLLFVLAVLEYAARARAGLPNPDRSILAAPLAMSILYTLAALIGALTGTGALALFLLALTWPLRGLLVRLGLRSRPTE</sequence>
<dbReference type="GO" id="GO:0016020">
    <property type="term" value="C:membrane"/>
    <property type="evidence" value="ECO:0007669"/>
    <property type="project" value="UniProtKB-SubCell"/>
</dbReference>
<evidence type="ECO:0000256" key="8">
    <source>
        <dbReference type="ARBA" id="ARBA00022989"/>
    </source>
</evidence>
<name>A0A7Z0D885_9ACTN</name>
<evidence type="ECO:0000256" key="11">
    <source>
        <dbReference type="ARBA" id="ARBA00023303"/>
    </source>
</evidence>
<gene>
    <name evidence="14" type="ORF">GGQ54_001129</name>
</gene>
<evidence type="ECO:0000256" key="7">
    <source>
        <dbReference type="ARBA" id="ARBA00022958"/>
    </source>
</evidence>
<feature type="transmembrane region" description="Helical" evidence="13">
    <location>
        <begin position="29"/>
        <end position="53"/>
    </location>
</feature>
<comment type="catalytic activity">
    <reaction evidence="12">
        <text>K(+)(in) = K(+)(out)</text>
        <dbReference type="Rhea" id="RHEA:29463"/>
        <dbReference type="ChEBI" id="CHEBI:29103"/>
    </reaction>
</comment>
<comment type="caution">
    <text evidence="14">The sequence shown here is derived from an EMBL/GenBank/DDBJ whole genome shotgun (WGS) entry which is preliminary data.</text>
</comment>
<evidence type="ECO:0000256" key="1">
    <source>
        <dbReference type="ARBA" id="ARBA00004141"/>
    </source>
</evidence>
<dbReference type="Proteomes" id="UP000527616">
    <property type="component" value="Unassembled WGS sequence"/>
</dbReference>
<protein>
    <submittedName>
        <fullName evidence="14">Putative membrane protein</fullName>
    </submittedName>
</protein>
<evidence type="ECO:0000256" key="2">
    <source>
        <dbReference type="ARBA" id="ARBA00006920"/>
    </source>
</evidence>
<keyword evidence="4" id="KW-0633">Potassium transport</keyword>
<evidence type="ECO:0000256" key="3">
    <source>
        <dbReference type="ARBA" id="ARBA00022448"/>
    </source>
</evidence>
<evidence type="ECO:0000256" key="9">
    <source>
        <dbReference type="ARBA" id="ARBA00023065"/>
    </source>
</evidence>
<evidence type="ECO:0000256" key="6">
    <source>
        <dbReference type="ARBA" id="ARBA00022826"/>
    </source>
</evidence>
<dbReference type="RefSeq" id="WP_179444511.1">
    <property type="nucleotide sequence ID" value="NZ_JACBZS010000001.1"/>
</dbReference>
<proteinExistence type="inferred from homology"/>
<keyword evidence="7" id="KW-0630">Potassium</keyword>
<accession>A0A7Z0D885</accession>
<keyword evidence="8 13" id="KW-1133">Transmembrane helix</keyword>
<keyword evidence="9" id="KW-0406">Ion transport</keyword>
<dbReference type="Pfam" id="PF06736">
    <property type="entry name" value="TMEM175"/>
    <property type="match status" value="1"/>
</dbReference>
<dbReference type="GO" id="GO:0015252">
    <property type="term" value="F:proton channel activity"/>
    <property type="evidence" value="ECO:0007669"/>
    <property type="project" value="InterPro"/>
</dbReference>
<dbReference type="PANTHER" id="PTHR31462">
    <property type="entry name" value="ENDOSOMAL/LYSOSOMAL POTASSIUM CHANNEL TMEM175"/>
    <property type="match status" value="1"/>
</dbReference>
<evidence type="ECO:0000313" key="15">
    <source>
        <dbReference type="Proteomes" id="UP000527616"/>
    </source>
</evidence>
<reference evidence="14 15" key="1">
    <citation type="submission" date="2020-07" db="EMBL/GenBank/DDBJ databases">
        <title>Sequencing the genomes of 1000 actinobacteria strains.</title>
        <authorList>
            <person name="Klenk H.-P."/>
        </authorList>
    </citation>
    <scope>NUCLEOTIDE SEQUENCE [LARGE SCALE GENOMIC DNA]</scope>
    <source>
        <strain evidence="14 15">DSM 103164</strain>
    </source>
</reference>
<keyword evidence="6" id="KW-0631">Potassium channel</keyword>
<organism evidence="14 15">
    <name type="scientific">Naumannella cuiyingiana</name>
    <dbReference type="NCBI Taxonomy" id="1347891"/>
    <lineage>
        <taxon>Bacteria</taxon>
        <taxon>Bacillati</taxon>
        <taxon>Actinomycetota</taxon>
        <taxon>Actinomycetes</taxon>
        <taxon>Propionibacteriales</taxon>
        <taxon>Propionibacteriaceae</taxon>
        <taxon>Naumannella</taxon>
    </lineage>
</organism>
<feature type="transmembrane region" description="Helical" evidence="13">
    <location>
        <begin position="73"/>
        <end position="94"/>
    </location>
</feature>
<evidence type="ECO:0000313" key="14">
    <source>
        <dbReference type="EMBL" id="NYI70569.1"/>
    </source>
</evidence>
<feature type="transmembrane region" description="Helical" evidence="13">
    <location>
        <begin position="136"/>
        <end position="159"/>
    </location>
</feature>
<comment type="similarity">
    <text evidence="2">Belongs to the TMEM175 family.</text>
</comment>